<evidence type="ECO:0000256" key="5">
    <source>
        <dbReference type="ARBA" id="ARBA00023027"/>
    </source>
</evidence>
<dbReference type="CDD" id="cd05246">
    <property type="entry name" value="dTDP_GD_SDR_e"/>
    <property type="match status" value="1"/>
</dbReference>
<evidence type="ECO:0000256" key="3">
    <source>
        <dbReference type="ARBA" id="ARBA00008178"/>
    </source>
</evidence>
<name>A0ABQ1JVF5_9PROT</name>
<keyword evidence="6 7" id="KW-0456">Lyase</keyword>
<organism evidence="9 10">
    <name type="scientific">Henriciella pelagia</name>
    <dbReference type="NCBI Taxonomy" id="1977912"/>
    <lineage>
        <taxon>Bacteria</taxon>
        <taxon>Pseudomonadati</taxon>
        <taxon>Pseudomonadota</taxon>
        <taxon>Alphaproteobacteria</taxon>
        <taxon>Hyphomonadales</taxon>
        <taxon>Hyphomonadaceae</taxon>
        <taxon>Henriciella</taxon>
    </lineage>
</organism>
<evidence type="ECO:0000313" key="10">
    <source>
        <dbReference type="Proteomes" id="UP000628854"/>
    </source>
</evidence>
<comment type="catalytic activity">
    <reaction evidence="1 7">
        <text>dTDP-alpha-D-glucose = dTDP-4-dehydro-6-deoxy-alpha-D-glucose + H2O</text>
        <dbReference type="Rhea" id="RHEA:17221"/>
        <dbReference type="ChEBI" id="CHEBI:15377"/>
        <dbReference type="ChEBI" id="CHEBI:57477"/>
        <dbReference type="ChEBI" id="CHEBI:57649"/>
        <dbReference type="EC" id="4.2.1.46"/>
    </reaction>
</comment>
<dbReference type="Proteomes" id="UP000628854">
    <property type="component" value="Unassembled WGS sequence"/>
</dbReference>
<reference evidence="10" key="1">
    <citation type="journal article" date="2019" name="Int. J. Syst. Evol. Microbiol.">
        <title>The Global Catalogue of Microorganisms (GCM) 10K type strain sequencing project: providing services to taxonomists for standard genome sequencing and annotation.</title>
        <authorList>
            <consortium name="The Broad Institute Genomics Platform"/>
            <consortium name="The Broad Institute Genome Sequencing Center for Infectious Disease"/>
            <person name="Wu L."/>
            <person name="Ma J."/>
        </authorList>
    </citation>
    <scope>NUCLEOTIDE SEQUENCE [LARGE SCALE GENOMIC DNA]</scope>
    <source>
        <strain evidence="10">CGMCC 1.15928</strain>
    </source>
</reference>
<evidence type="ECO:0000256" key="7">
    <source>
        <dbReference type="RuleBase" id="RU004473"/>
    </source>
</evidence>
<feature type="domain" description="NAD(P)-binding" evidence="8">
    <location>
        <begin position="4"/>
        <end position="289"/>
    </location>
</feature>
<dbReference type="InterPro" id="IPR005888">
    <property type="entry name" value="dTDP_Gluc_deHydtase"/>
</dbReference>
<protein>
    <recommendedName>
        <fullName evidence="4 7">dTDP-glucose 4,6-dehydratase</fullName>
        <ecNumber evidence="4 7">4.2.1.46</ecNumber>
    </recommendedName>
</protein>
<comment type="caution">
    <text evidence="9">The sequence shown here is derived from an EMBL/GenBank/DDBJ whole genome shotgun (WGS) entry which is preliminary data.</text>
</comment>
<dbReference type="Gene3D" id="3.90.25.10">
    <property type="entry name" value="UDP-galactose 4-epimerase, domain 1"/>
    <property type="match status" value="1"/>
</dbReference>
<accession>A0ABQ1JVF5</accession>
<evidence type="ECO:0000256" key="4">
    <source>
        <dbReference type="ARBA" id="ARBA00011990"/>
    </source>
</evidence>
<keyword evidence="10" id="KW-1185">Reference proteome</keyword>
<evidence type="ECO:0000256" key="2">
    <source>
        <dbReference type="ARBA" id="ARBA00001911"/>
    </source>
</evidence>
<comment type="cofactor">
    <cofactor evidence="2 7">
        <name>NAD(+)</name>
        <dbReference type="ChEBI" id="CHEBI:57540"/>
    </cofactor>
</comment>
<dbReference type="EC" id="4.2.1.46" evidence="4 7"/>
<evidence type="ECO:0000259" key="8">
    <source>
        <dbReference type="Pfam" id="PF16363"/>
    </source>
</evidence>
<dbReference type="EMBL" id="BMKF01000002">
    <property type="protein sequence ID" value="GGB75501.1"/>
    <property type="molecule type" value="Genomic_DNA"/>
</dbReference>
<dbReference type="Gene3D" id="3.40.50.720">
    <property type="entry name" value="NAD(P)-binding Rossmann-like Domain"/>
    <property type="match status" value="1"/>
</dbReference>
<evidence type="ECO:0000313" key="9">
    <source>
        <dbReference type="EMBL" id="GGB75501.1"/>
    </source>
</evidence>
<dbReference type="NCBIfam" id="TIGR01181">
    <property type="entry name" value="dTDP_gluc_dehyt"/>
    <property type="match status" value="1"/>
</dbReference>
<comment type="similarity">
    <text evidence="3 7">Belongs to the NAD(P)-dependent epimerase/dehydratase family. dTDP-glucose dehydratase subfamily.</text>
</comment>
<dbReference type="InterPro" id="IPR016040">
    <property type="entry name" value="NAD(P)-bd_dom"/>
</dbReference>
<dbReference type="PANTHER" id="PTHR43000">
    <property type="entry name" value="DTDP-D-GLUCOSE 4,6-DEHYDRATASE-RELATED"/>
    <property type="match status" value="1"/>
</dbReference>
<evidence type="ECO:0000256" key="1">
    <source>
        <dbReference type="ARBA" id="ARBA00001539"/>
    </source>
</evidence>
<gene>
    <name evidence="9" type="primary">rfbB</name>
    <name evidence="9" type="ORF">GCM10011503_25260</name>
</gene>
<dbReference type="SUPFAM" id="SSF51735">
    <property type="entry name" value="NAD(P)-binding Rossmann-fold domains"/>
    <property type="match status" value="1"/>
</dbReference>
<sequence>MLNVDKLTYAANLASVSEVADQPNYRFVEADICDAASVKAALDSFAPDVVFNLAAETHVDRSIDGSDDFIRTNVNGVHTLLEACRAWQAKPEGFRFIQVSTDEVFGSIDKGGFTETSRYKPSSPYSASKAAADHLVRAWHSTYDFPSIITNCSNNYGPHQFPEKFIPTVILKALRGETIPLYGDGQQVRDWLYVDDHADALLTVAQKGVLGETYCIGGGHTPTNLDLARTVCALVDERLPETRGSTSADLIKRVADRPGHDRRYAIDFSRIKRELGWSPRMTLEQGLAQTVDWYMNNEDWLHALVDQGKAGQRLGTAKTAEASS</sequence>
<proteinExistence type="inferred from homology"/>
<dbReference type="Pfam" id="PF16363">
    <property type="entry name" value="GDP_Man_Dehyd"/>
    <property type="match status" value="1"/>
</dbReference>
<keyword evidence="5" id="KW-0520">NAD</keyword>
<evidence type="ECO:0000256" key="6">
    <source>
        <dbReference type="ARBA" id="ARBA00023239"/>
    </source>
</evidence>
<dbReference type="InterPro" id="IPR036291">
    <property type="entry name" value="NAD(P)-bd_dom_sf"/>
</dbReference>